<evidence type="ECO:0000256" key="2">
    <source>
        <dbReference type="ARBA" id="ARBA00022475"/>
    </source>
</evidence>
<dbReference type="Pfam" id="PF00905">
    <property type="entry name" value="Transpeptidase"/>
    <property type="match status" value="1"/>
</dbReference>
<evidence type="ECO:0000256" key="8">
    <source>
        <dbReference type="ARBA" id="ARBA00023316"/>
    </source>
</evidence>
<sequence length="182" mass="20674">MSKSLNTAAVKLLADITPTEAFKDISAFEFQHITQEDIRLPSALGGFTFGVTPLELTRAYTVFSTQKYVPARAIKKVTDLDGNILYAWNDQPKMLWSEETVDKTRELLINVVRNGTARRLYSPTVERGGKTGTTNDFIDFWYVGFQGDYTAGVWIGKDVPENIQRFEKENLTLKIWEQSIPK</sequence>
<dbReference type="KEGG" id="mcui:G8O30_10465"/>
<evidence type="ECO:0000256" key="10">
    <source>
        <dbReference type="ARBA" id="ARBA00049902"/>
    </source>
</evidence>
<evidence type="ECO:0000259" key="11">
    <source>
        <dbReference type="Pfam" id="PF00905"/>
    </source>
</evidence>
<evidence type="ECO:0000256" key="9">
    <source>
        <dbReference type="ARBA" id="ARBA00044770"/>
    </source>
</evidence>
<evidence type="ECO:0000256" key="1">
    <source>
        <dbReference type="ARBA" id="ARBA00004370"/>
    </source>
</evidence>
<evidence type="ECO:0000256" key="3">
    <source>
        <dbReference type="ARBA" id="ARBA00022676"/>
    </source>
</evidence>
<dbReference type="Proteomes" id="UP000593626">
    <property type="component" value="Chromosome"/>
</dbReference>
<gene>
    <name evidence="12" type="ORF">G8O30_10465</name>
</gene>
<accession>A0A7S8CC97</accession>
<name>A0A7S8CC97_9BACI</name>
<dbReference type="Gene3D" id="3.40.710.10">
    <property type="entry name" value="DD-peptidase/beta-lactamase superfamily"/>
    <property type="match status" value="1"/>
</dbReference>
<organism evidence="12 13">
    <name type="scientific">Mangrovibacillus cuniculi</name>
    <dbReference type="NCBI Taxonomy" id="2593652"/>
    <lineage>
        <taxon>Bacteria</taxon>
        <taxon>Bacillati</taxon>
        <taxon>Bacillota</taxon>
        <taxon>Bacilli</taxon>
        <taxon>Bacillales</taxon>
        <taxon>Bacillaceae</taxon>
        <taxon>Mangrovibacillus</taxon>
    </lineage>
</organism>
<feature type="domain" description="Penicillin-binding protein transpeptidase" evidence="11">
    <location>
        <begin position="1"/>
        <end position="137"/>
    </location>
</feature>
<evidence type="ECO:0000256" key="4">
    <source>
        <dbReference type="ARBA" id="ARBA00022679"/>
    </source>
</evidence>
<dbReference type="SUPFAM" id="SSF56601">
    <property type="entry name" value="beta-lactamase/transpeptidase-like"/>
    <property type="match status" value="1"/>
</dbReference>
<protein>
    <recommendedName>
        <fullName evidence="9">peptidoglycan glycosyltransferase</fullName>
        <ecNumber evidence="9">2.4.99.28</ecNumber>
    </recommendedName>
</protein>
<evidence type="ECO:0000256" key="5">
    <source>
        <dbReference type="ARBA" id="ARBA00022960"/>
    </source>
</evidence>
<dbReference type="GO" id="GO:0071555">
    <property type="term" value="P:cell wall organization"/>
    <property type="evidence" value="ECO:0007669"/>
    <property type="project" value="UniProtKB-KW"/>
</dbReference>
<dbReference type="GO" id="GO:0016020">
    <property type="term" value="C:membrane"/>
    <property type="evidence" value="ECO:0007669"/>
    <property type="project" value="UniProtKB-SubCell"/>
</dbReference>
<keyword evidence="3" id="KW-0328">Glycosyltransferase</keyword>
<proteinExistence type="predicted"/>
<keyword evidence="13" id="KW-1185">Reference proteome</keyword>
<comment type="catalytic activity">
    <reaction evidence="10">
        <text>[GlcNAc-(1-&gt;4)-Mur2Ac(oyl-L-Ala-gamma-D-Glu-L-Lys-D-Ala-D-Ala)](n)-di-trans,octa-cis-undecaprenyl diphosphate + beta-D-GlcNAc-(1-&gt;4)-Mur2Ac(oyl-L-Ala-gamma-D-Glu-L-Lys-D-Ala-D-Ala)-di-trans,octa-cis-undecaprenyl diphosphate = [GlcNAc-(1-&gt;4)-Mur2Ac(oyl-L-Ala-gamma-D-Glu-L-Lys-D-Ala-D-Ala)](n+1)-di-trans,octa-cis-undecaprenyl diphosphate + di-trans,octa-cis-undecaprenyl diphosphate + H(+)</text>
        <dbReference type="Rhea" id="RHEA:23708"/>
        <dbReference type="Rhea" id="RHEA-COMP:9602"/>
        <dbReference type="Rhea" id="RHEA-COMP:9603"/>
        <dbReference type="ChEBI" id="CHEBI:15378"/>
        <dbReference type="ChEBI" id="CHEBI:58405"/>
        <dbReference type="ChEBI" id="CHEBI:60033"/>
        <dbReference type="ChEBI" id="CHEBI:78435"/>
        <dbReference type="EC" id="2.4.99.28"/>
    </reaction>
</comment>
<dbReference type="GO" id="GO:0008955">
    <property type="term" value="F:peptidoglycan glycosyltransferase activity"/>
    <property type="evidence" value="ECO:0007669"/>
    <property type="project" value="UniProtKB-EC"/>
</dbReference>
<dbReference type="PANTHER" id="PTHR32282:SF11">
    <property type="entry name" value="PENICILLIN-BINDING PROTEIN 1B"/>
    <property type="match status" value="1"/>
</dbReference>
<dbReference type="GO" id="GO:0008360">
    <property type="term" value="P:regulation of cell shape"/>
    <property type="evidence" value="ECO:0007669"/>
    <property type="project" value="UniProtKB-KW"/>
</dbReference>
<evidence type="ECO:0000256" key="7">
    <source>
        <dbReference type="ARBA" id="ARBA00023136"/>
    </source>
</evidence>
<keyword evidence="8" id="KW-0961">Cell wall biogenesis/degradation</keyword>
<keyword evidence="4" id="KW-0808">Transferase</keyword>
<dbReference type="AlphaFoldDB" id="A0A7S8CC97"/>
<dbReference type="EC" id="2.4.99.28" evidence="9"/>
<keyword evidence="6" id="KW-0573">Peptidoglycan synthesis</keyword>
<evidence type="ECO:0000313" key="12">
    <source>
        <dbReference type="EMBL" id="QPC47342.1"/>
    </source>
</evidence>
<dbReference type="InterPro" id="IPR001460">
    <property type="entry name" value="PCN-bd_Tpept"/>
</dbReference>
<evidence type="ECO:0000313" key="13">
    <source>
        <dbReference type="Proteomes" id="UP000593626"/>
    </source>
</evidence>
<evidence type="ECO:0000256" key="6">
    <source>
        <dbReference type="ARBA" id="ARBA00022984"/>
    </source>
</evidence>
<dbReference type="InterPro" id="IPR012338">
    <property type="entry name" value="Beta-lactam/transpept-like"/>
</dbReference>
<dbReference type="GO" id="GO:0008658">
    <property type="term" value="F:penicillin binding"/>
    <property type="evidence" value="ECO:0007669"/>
    <property type="project" value="InterPro"/>
</dbReference>
<dbReference type="GO" id="GO:0009252">
    <property type="term" value="P:peptidoglycan biosynthetic process"/>
    <property type="evidence" value="ECO:0007669"/>
    <property type="project" value="UniProtKB-KW"/>
</dbReference>
<keyword evidence="2" id="KW-1003">Cell membrane</keyword>
<keyword evidence="7" id="KW-0472">Membrane</keyword>
<dbReference type="RefSeq" id="WP_239672013.1">
    <property type="nucleotide sequence ID" value="NZ_CP049742.1"/>
</dbReference>
<comment type="subcellular location">
    <subcellularLocation>
        <location evidence="1">Membrane</location>
    </subcellularLocation>
</comment>
<reference evidence="12 13" key="1">
    <citation type="submission" date="2019-07" db="EMBL/GenBank/DDBJ databases">
        <title>Genome sequence of 2 isolates from Red Sea Mangroves.</title>
        <authorList>
            <person name="Sefrji F."/>
            <person name="Michoud G."/>
            <person name="Merlino G."/>
            <person name="Daffonchio D."/>
        </authorList>
    </citation>
    <scope>NUCLEOTIDE SEQUENCE [LARGE SCALE GENOMIC DNA]</scope>
    <source>
        <strain evidence="12 13">R1DC41</strain>
    </source>
</reference>
<keyword evidence="5" id="KW-0133">Cell shape</keyword>
<dbReference type="InterPro" id="IPR050396">
    <property type="entry name" value="Glycosyltr_51/Transpeptidase"/>
</dbReference>
<dbReference type="EMBL" id="CP049742">
    <property type="protein sequence ID" value="QPC47342.1"/>
    <property type="molecule type" value="Genomic_DNA"/>
</dbReference>
<dbReference type="GO" id="GO:0030288">
    <property type="term" value="C:outer membrane-bounded periplasmic space"/>
    <property type="evidence" value="ECO:0007669"/>
    <property type="project" value="TreeGrafter"/>
</dbReference>
<dbReference type="PANTHER" id="PTHR32282">
    <property type="entry name" value="BINDING PROTEIN TRANSPEPTIDASE, PUTATIVE-RELATED"/>
    <property type="match status" value="1"/>
</dbReference>